<dbReference type="RefSeq" id="XP_014258911.1">
    <property type="nucleotide sequence ID" value="XM_014403425.2"/>
</dbReference>
<dbReference type="PANTHER" id="PTHR36692">
    <property type="entry name" value="PROTEIN SNAKESKIN"/>
    <property type="match status" value="1"/>
</dbReference>
<dbReference type="GeneID" id="106672203"/>
<organism evidence="2 3">
    <name type="scientific">Cimex lectularius</name>
    <name type="common">Bed bug</name>
    <name type="synonym">Acanthia lectularia</name>
    <dbReference type="NCBI Taxonomy" id="79782"/>
    <lineage>
        <taxon>Eukaryota</taxon>
        <taxon>Metazoa</taxon>
        <taxon>Ecdysozoa</taxon>
        <taxon>Arthropoda</taxon>
        <taxon>Hexapoda</taxon>
        <taxon>Insecta</taxon>
        <taxon>Pterygota</taxon>
        <taxon>Neoptera</taxon>
        <taxon>Paraneoptera</taxon>
        <taxon>Hemiptera</taxon>
        <taxon>Heteroptera</taxon>
        <taxon>Panheteroptera</taxon>
        <taxon>Cimicomorpha</taxon>
        <taxon>Cimicidae</taxon>
        <taxon>Cimex</taxon>
    </lineage>
</organism>
<feature type="transmembrane region" description="Helical" evidence="1">
    <location>
        <begin position="28"/>
        <end position="49"/>
    </location>
</feature>
<dbReference type="OrthoDB" id="8187586at2759"/>
<keyword evidence="1" id="KW-0812">Transmembrane</keyword>
<dbReference type="GO" id="GO:0019991">
    <property type="term" value="P:septate junction assembly"/>
    <property type="evidence" value="ECO:0007669"/>
    <property type="project" value="InterPro"/>
</dbReference>
<dbReference type="KEGG" id="clec:106672203"/>
<protein>
    <submittedName>
        <fullName evidence="2">Uncharacterized protein</fullName>
    </submittedName>
</protein>
<keyword evidence="1" id="KW-0472">Membrane</keyword>
<keyword evidence="1" id="KW-1133">Transmembrane helix</keyword>
<sequence>MSTDNIKQLPDQAEQLILRDSLKSASPVLIKIFEVVLSALCLSLIFVPFDNKLQISMHRTAVVGIGLSLPLITNVVLLYGHFRREPSPKSTIYAFSFICGILLIAAGSVLMADWWTFMRSLHFRPPKMFMDLMMSASVFSFILGLLCFLDVYLTYLYY</sequence>
<dbReference type="Proteomes" id="UP000494040">
    <property type="component" value="Unassembled WGS sequence"/>
</dbReference>
<dbReference type="EnsemblMetazoa" id="XM_014403425.2">
    <property type="protein sequence ID" value="XP_014258911.1"/>
    <property type="gene ID" value="LOC106672203"/>
</dbReference>
<feature type="transmembrane region" description="Helical" evidence="1">
    <location>
        <begin position="136"/>
        <end position="157"/>
    </location>
</feature>
<dbReference type="InterPro" id="IPR038976">
    <property type="entry name" value="Ssk"/>
</dbReference>
<dbReference type="AlphaFoldDB" id="A0A8I6S8G9"/>
<feature type="transmembrane region" description="Helical" evidence="1">
    <location>
        <begin position="61"/>
        <end position="80"/>
    </location>
</feature>
<dbReference type="GO" id="GO:0005886">
    <property type="term" value="C:plasma membrane"/>
    <property type="evidence" value="ECO:0007669"/>
    <property type="project" value="TreeGrafter"/>
</dbReference>
<evidence type="ECO:0000313" key="3">
    <source>
        <dbReference type="Proteomes" id="UP000494040"/>
    </source>
</evidence>
<reference evidence="2" key="1">
    <citation type="submission" date="2022-01" db="UniProtKB">
        <authorList>
            <consortium name="EnsemblMetazoa"/>
        </authorList>
    </citation>
    <scope>IDENTIFICATION</scope>
</reference>
<dbReference type="OMA" id="MDMFISG"/>
<accession>A0A8I6S8G9</accession>
<evidence type="ECO:0000256" key="1">
    <source>
        <dbReference type="SAM" id="Phobius"/>
    </source>
</evidence>
<proteinExistence type="predicted"/>
<evidence type="ECO:0000313" key="2">
    <source>
        <dbReference type="EnsemblMetazoa" id="XP_014258911.1"/>
    </source>
</evidence>
<dbReference type="PANTHER" id="PTHR36692:SF2">
    <property type="entry name" value="GEO12064P1"/>
    <property type="match status" value="1"/>
</dbReference>
<feature type="transmembrane region" description="Helical" evidence="1">
    <location>
        <begin position="92"/>
        <end position="115"/>
    </location>
</feature>
<name>A0A8I6S8G9_CIMLE</name>
<keyword evidence="3" id="KW-1185">Reference proteome</keyword>